<dbReference type="AlphaFoldDB" id="A0A3Q2DZJ1"/>
<keyword evidence="5 9" id="KW-0472">Membrane</keyword>
<feature type="domain" description="CUB" evidence="11">
    <location>
        <begin position="38"/>
        <end position="151"/>
    </location>
</feature>
<evidence type="ECO:0000256" key="4">
    <source>
        <dbReference type="ARBA" id="ARBA00022989"/>
    </source>
</evidence>
<dbReference type="RefSeq" id="XP_015241209.1">
    <property type="nucleotide sequence ID" value="XM_015385723.1"/>
</dbReference>
<dbReference type="KEGG" id="cvg:107091664"/>
<evidence type="ECO:0000313" key="15">
    <source>
        <dbReference type="Proteomes" id="UP000265020"/>
    </source>
</evidence>
<dbReference type="Gene3D" id="2.60.120.260">
    <property type="entry name" value="Galactose-binding domain-like"/>
    <property type="match status" value="1"/>
</dbReference>
<feature type="chain" id="PRO_5018783692" evidence="10">
    <location>
        <begin position="33"/>
        <end position="666"/>
    </location>
</feature>
<dbReference type="PROSITE" id="PS50820">
    <property type="entry name" value="LCCL"/>
    <property type="match status" value="1"/>
</dbReference>
<dbReference type="FunFam" id="2.60.120.290:FF:000005">
    <property type="entry name" value="Procollagen C-endopeptidase enhancer 1"/>
    <property type="match status" value="1"/>
</dbReference>
<reference evidence="14" key="1">
    <citation type="submission" date="2025-08" db="UniProtKB">
        <authorList>
            <consortium name="Ensembl"/>
        </authorList>
    </citation>
    <scope>IDENTIFICATION</scope>
</reference>
<dbReference type="PANTHER" id="PTHR46806">
    <property type="entry name" value="F5/8 TYPE C DOMAIN-CONTAINING PROTEIN"/>
    <property type="match status" value="1"/>
</dbReference>
<evidence type="ECO:0000259" key="13">
    <source>
        <dbReference type="PROSITE" id="PS50820"/>
    </source>
</evidence>
<evidence type="ECO:0000259" key="11">
    <source>
        <dbReference type="PROSITE" id="PS01180"/>
    </source>
</evidence>
<dbReference type="Ensembl" id="ENSCVAT00000004281.1">
    <property type="protein sequence ID" value="ENSCVAP00000024409.1"/>
    <property type="gene ID" value="ENSCVAG00000008448.1"/>
</dbReference>
<feature type="region of interest" description="Disordered" evidence="8">
    <location>
        <begin position="638"/>
        <end position="666"/>
    </location>
</feature>
<evidence type="ECO:0000256" key="1">
    <source>
        <dbReference type="ARBA" id="ARBA00004479"/>
    </source>
</evidence>
<evidence type="ECO:0000256" key="5">
    <source>
        <dbReference type="ARBA" id="ARBA00023136"/>
    </source>
</evidence>
<feature type="signal peptide" evidence="10">
    <location>
        <begin position="1"/>
        <end position="32"/>
    </location>
</feature>
<keyword evidence="4 9" id="KW-1133">Transmembrane helix</keyword>
<dbReference type="InterPro" id="IPR050633">
    <property type="entry name" value="Neuropilin_MCO_CoagFactor"/>
</dbReference>
<dbReference type="Gene3D" id="2.170.130.20">
    <property type="entry name" value="LCCL-like domain"/>
    <property type="match status" value="1"/>
</dbReference>
<reference evidence="14" key="2">
    <citation type="submission" date="2025-09" db="UniProtKB">
        <authorList>
            <consortium name="Ensembl"/>
        </authorList>
    </citation>
    <scope>IDENTIFICATION</scope>
</reference>
<evidence type="ECO:0000256" key="7">
    <source>
        <dbReference type="PROSITE-ProRule" id="PRU00059"/>
    </source>
</evidence>
<dbReference type="STRING" id="28743.ENSCVAP00000024409"/>
<dbReference type="GeneTree" id="ENSGT00940000164800"/>
<evidence type="ECO:0000313" key="14">
    <source>
        <dbReference type="Ensembl" id="ENSCVAP00000024409.1"/>
    </source>
</evidence>
<dbReference type="InterPro" id="IPR000859">
    <property type="entry name" value="CUB_dom"/>
</dbReference>
<evidence type="ECO:0000259" key="12">
    <source>
        <dbReference type="PROSITE" id="PS50022"/>
    </source>
</evidence>
<comment type="caution">
    <text evidence="7">Lacks conserved residue(s) required for the propagation of feature annotation.</text>
</comment>
<dbReference type="OMA" id="EHRMFWS"/>
<dbReference type="Pfam" id="PF03815">
    <property type="entry name" value="LCCL"/>
    <property type="match status" value="1"/>
</dbReference>
<feature type="region of interest" description="Disordered" evidence="8">
    <location>
        <begin position="404"/>
        <end position="444"/>
    </location>
</feature>
<evidence type="ECO:0000256" key="8">
    <source>
        <dbReference type="SAM" id="MobiDB-lite"/>
    </source>
</evidence>
<dbReference type="GeneID" id="107091664"/>
<evidence type="ECO:0000256" key="6">
    <source>
        <dbReference type="ARBA" id="ARBA00023157"/>
    </source>
</evidence>
<dbReference type="SUPFAM" id="SSF49854">
    <property type="entry name" value="Spermadhesin, CUB domain"/>
    <property type="match status" value="1"/>
</dbReference>
<dbReference type="Pfam" id="PF00754">
    <property type="entry name" value="F5_F8_type_C"/>
    <property type="match status" value="1"/>
</dbReference>
<dbReference type="GO" id="GO:0038023">
    <property type="term" value="F:signaling receptor activity"/>
    <property type="evidence" value="ECO:0007669"/>
    <property type="project" value="TreeGrafter"/>
</dbReference>
<keyword evidence="15" id="KW-1185">Reference proteome</keyword>
<dbReference type="SMART" id="SM00603">
    <property type="entry name" value="LCCL"/>
    <property type="match status" value="1"/>
</dbReference>
<comment type="subcellular location">
    <subcellularLocation>
        <location evidence="1">Membrane</location>
        <topology evidence="1">Single-pass type I membrane protein</topology>
    </subcellularLocation>
</comment>
<dbReference type="InterPro" id="IPR004043">
    <property type="entry name" value="LCCL"/>
</dbReference>
<feature type="disulfide bond" evidence="7">
    <location>
        <begin position="38"/>
        <end position="65"/>
    </location>
</feature>
<keyword evidence="2" id="KW-0597">Phosphoprotein</keyword>
<dbReference type="PROSITE" id="PS50022">
    <property type="entry name" value="FA58C_3"/>
    <property type="match status" value="1"/>
</dbReference>
<dbReference type="PANTHER" id="PTHR46806:SF6">
    <property type="entry name" value="DISCOIDIN, CUB AND LCCL DOMAIN CONTAINING 1"/>
    <property type="match status" value="1"/>
</dbReference>
<evidence type="ECO:0000256" key="9">
    <source>
        <dbReference type="SAM" id="Phobius"/>
    </source>
</evidence>
<dbReference type="CDD" id="cd00041">
    <property type="entry name" value="CUB"/>
    <property type="match status" value="1"/>
</dbReference>
<dbReference type="Proteomes" id="UP000265020">
    <property type="component" value="Unassembled WGS sequence"/>
</dbReference>
<feature type="transmembrane region" description="Helical" evidence="9">
    <location>
        <begin position="451"/>
        <end position="474"/>
    </location>
</feature>
<keyword evidence="10" id="KW-0732">Signal</keyword>
<dbReference type="SMART" id="SM00042">
    <property type="entry name" value="CUB"/>
    <property type="match status" value="1"/>
</dbReference>
<evidence type="ECO:0000256" key="10">
    <source>
        <dbReference type="SAM" id="SignalP"/>
    </source>
</evidence>
<dbReference type="Gene3D" id="2.60.120.290">
    <property type="entry name" value="Spermadhesin, CUB domain"/>
    <property type="match status" value="1"/>
</dbReference>
<dbReference type="Pfam" id="PF00431">
    <property type="entry name" value="CUB"/>
    <property type="match status" value="1"/>
</dbReference>
<protein>
    <submittedName>
        <fullName evidence="14">Si:dkey-34d22.1</fullName>
    </submittedName>
</protein>
<dbReference type="SMART" id="SM00231">
    <property type="entry name" value="FA58C"/>
    <property type="match status" value="1"/>
</dbReference>
<dbReference type="OrthoDB" id="6369184at2759"/>
<dbReference type="GO" id="GO:0005886">
    <property type="term" value="C:plasma membrane"/>
    <property type="evidence" value="ECO:0007669"/>
    <property type="project" value="TreeGrafter"/>
</dbReference>
<feature type="compositionally biased region" description="Low complexity" evidence="8">
    <location>
        <begin position="434"/>
        <end position="444"/>
    </location>
</feature>
<dbReference type="InterPro" id="IPR008979">
    <property type="entry name" value="Galactose-bd-like_sf"/>
</dbReference>
<accession>A0A3Q2DZJ1</accession>
<name>A0A3Q2DZJ1_CYPVA</name>
<keyword evidence="3 9" id="KW-0812">Transmembrane</keyword>
<dbReference type="SUPFAM" id="SSF49785">
    <property type="entry name" value="Galactose-binding domain-like"/>
    <property type="match status" value="1"/>
</dbReference>
<keyword evidence="6 7" id="KW-1015">Disulfide bond</keyword>
<dbReference type="InterPro" id="IPR000421">
    <property type="entry name" value="FA58C"/>
</dbReference>
<feature type="domain" description="F5/8 type C" evidence="12">
    <location>
        <begin position="246"/>
        <end position="400"/>
    </location>
</feature>
<organism evidence="14 15">
    <name type="scientific">Cyprinodon variegatus</name>
    <name type="common">Sheepshead minnow</name>
    <dbReference type="NCBI Taxonomy" id="28743"/>
    <lineage>
        <taxon>Eukaryota</taxon>
        <taxon>Metazoa</taxon>
        <taxon>Chordata</taxon>
        <taxon>Craniata</taxon>
        <taxon>Vertebrata</taxon>
        <taxon>Euteleostomi</taxon>
        <taxon>Actinopterygii</taxon>
        <taxon>Neopterygii</taxon>
        <taxon>Teleostei</taxon>
        <taxon>Neoteleostei</taxon>
        <taxon>Acanthomorphata</taxon>
        <taxon>Ovalentaria</taxon>
        <taxon>Atherinomorphae</taxon>
        <taxon>Cyprinodontiformes</taxon>
        <taxon>Cyprinodontidae</taxon>
        <taxon>Cyprinodon</taxon>
    </lineage>
</organism>
<evidence type="ECO:0000256" key="3">
    <source>
        <dbReference type="ARBA" id="ARBA00022692"/>
    </source>
</evidence>
<dbReference type="SUPFAM" id="SSF69848">
    <property type="entry name" value="LCCL domain"/>
    <property type="match status" value="1"/>
</dbReference>
<dbReference type="InterPro" id="IPR036609">
    <property type="entry name" value="LCCL_sf"/>
</dbReference>
<dbReference type="PROSITE" id="PS01180">
    <property type="entry name" value="CUB"/>
    <property type="match status" value="1"/>
</dbReference>
<sequence>MPGKRRNTDDGVKFLSASLWITFSVCLVGVRCQEGNDCGHTLLGAESGTLASPNYPGTYPSNTWCKWRLRVQEGRTLRLLFGDFDIESSPGCRNGSLVITGKSGERRLGPVCGRLNATMKNVTLETNEVTVTFMSGPHRSGRGFLLSYATDQHPDLITCLQRGSHFSFQRLIVYCPAGCKDVPGDIWGNSEQGYRDTSVLCKSAVHSGATSDALGGRVTVNQGRSLTLYESTFANGILSKTGSLSEKKLLFSRECNNILAVSPLNASSLWNKNREEHTVLSSSRNTEPGPDFLRWTADSGDPNPWVEIELSERSSVTGLVTTGSSANYIESYSLQFSKDRKSWKTYKDAASKERKVFQAYTDGHLRVLNNLFPAVVARFVRLQSLSWRGRASAQVELLGCPAAKATPRSRPHGGESPSIKFNVDNLNPSPSPTPTEETPFVETTQSPSQPVIIAVGVVLGLVMCGSCLLAGIWWKRRKKDSQMKNSLPTVDCQSLKAKSLLHPSSELISYPLVRNVHDALPSPPLNDYAAPAVTAGGQKLGSTFRPSSDDGYTTPFTCTHYDTPGSVPEYAEPLPPEPEYATPFSELPPEHKPPTLTGLLHSTAQRPLAHVSTGHSRYDCPSHRVLFNGYCTPALHAGSPRPASEVYAEPKSTDSLIRKHTYEEPL</sequence>
<proteinExistence type="predicted"/>
<feature type="compositionally biased region" description="Basic and acidic residues" evidence="8">
    <location>
        <begin position="656"/>
        <end position="666"/>
    </location>
</feature>
<feature type="domain" description="LCCL" evidence="13">
    <location>
        <begin position="153"/>
        <end position="249"/>
    </location>
</feature>
<evidence type="ECO:0000256" key="2">
    <source>
        <dbReference type="ARBA" id="ARBA00022553"/>
    </source>
</evidence>
<dbReference type="InterPro" id="IPR035914">
    <property type="entry name" value="Sperma_CUB_dom_sf"/>
</dbReference>